<evidence type="ECO:0000256" key="7">
    <source>
        <dbReference type="ARBA" id="ARBA00023128"/>
    </source>
</evidence>
<dbReference type="GO" id="GO:0000262">
    <property type="term" value="C:mitochondrial chromosome"/>
    <property type="evidence" value="ECO:0007669"/>
    <property type="project" value="InterPro"/>
</dbReference>
<dbReference type="GO" id="GO:0000725">
    <property type="term" value="P:recombinational repair"/>
    <property type="evidence" value="ECO:0007669"/>
    <property type="project" value="TreeGrafter"/>
</dbReference>
<dbReference type="OMA" id="GSSHITM"/>
<dbReference type="Proteomes" id="UP000070544">
    <property type="component" value="Unassembled WGS sequence"/>
</dbReference>
<dbReference type="Pfam" id="PF06420">
    <property type="entry name" value="Mgm101p"/>
    <property type="match status" value="1"/>
</dbReference>
<dbReference type="AlphaFoldDB" id="A0A139AKP8"/>
<dbReference type="PANTHER" id="PTHR31404">
    <property type="entry name" value="MITOCHONDRIAL GENOME MAINTENANCE PROTEIN MGM101"/>
    <property type="match status" value="1"/>
</dbReference>
<dbReference type="PANTHER" id="PTHR31404:SF0">
    <property type="entry name" value="MITOCHONDRIAL GENOME MAINTENANCE PROTEIN MGM101"/>
    <property type="match status" value="1"/>
</dbReference>
<evidence type="ECO:0000256" key="2">
    <source>
        <dbReference type="ARBA" id="ARBA00007053"/>
    </source>
</evidence>
<feature type="non-terminal residue" evidence="11">
    <location>
        <position position="1"/>
    </location>
</feature>
<evidence type="ECO:0000256" key="4">
    <source>
        <dbReference type="ARBA" id="ARBA00022763"/>
    </source>
</evidence>
<feature type="region of interest" description="Disordered" evidence="10">
    <location>
        <begin position="21"/>
        <end position="89"/>
    </location>
</feature>
<keyword evidence="12" id="KW-1185">Reference proteome</keyword>
<keyword evidence="6" id="KW-0238">DNA-binding</keyword>
<gene>
    <name evidence="11" type="ORF">M427DRAFT_122393</name>
</gene>
<dbReference type="GO" id="GO:0036297">
    <property type="term" value="P:interstrand cross-link repair"/>
    <property type="evidence" value="ECO:0007669"/>
    <property type="project" value="TreeGrafter"/>
</dbReference>
<evidence type="ECO:0000256" key="1">
    <source>
        <dbReference type="ARBA" id="ARBA00004436"/>
    </source>
</evidence>
<evidence type="ECO:0000313" key="12">
    <source>
        <dbReference type="Proteomes" id="UP000070544"/>
    </source>
</evidence>
<feature type="compositionally biased region" description="Low complexity" evidence="10">
    <location>
        <begin position="70"/>
        <end position="81"/>
    </location>
</feature>
<evidence type="ECO:0000256" key="3">
    <source>
        <dbReference type="ARBA" id="ARBA00013628"/>
    </source>
</evidence>
<comment type="subcellular location">
    <subcellularLocation>
        <location evidence="1">Mitochondrion matrix</location>
        <location evidence="1">Mitochondrion nucleoid</location>
    </subcellularLocation>
</comment>
<keyword evidence="5" id="KW-0809">Transit peptide</keyword>
<name>A0A139AKP8_GONPJ</name>
<evidence type="ECO:0000256" key="9">
    <source>
        <dbReference type="ARBA" id="ARBA00023271"/>
    </source>
</evidence>
<protein>
    <recommendedName>
        <fullName evidence="3">Mitochondrial genome maintenance protein MGM101</fullName>
    </recommendedName>
</protein>
<keyword evidence="4" id="KW-0227">DNA damage</keyword>
<reference evidence="11 12" key="1">
    <citation type="journal article" date="2015" name="Genome Biol. Evol.">
        <title>Phylogenomic analyses indicate that early fungi evolved digesting cell walls of algal ancestors of land plants.</title>
        <authorList>
            <person name="Chang Y."/>
            <person name="Wang S."/>
            <person name="Sekimoto S."/>
            <person name="Aerts A.L."/>
            <person name="Choi C."/>
            <person name="Clum A."/>
            <person name="LaButti K.M."/>
            <person name="Lindquist E.A."/>
            <person name="Yee Ngan C."/>
            <person name="Ohm R.A."/>
            <person name="Salamov A.A."/>
            <person name="Grigoriev I.V."/>
            <person name="Spatafora J.W."/>
            <person name="Berbee M.L."/>
        </authorList>
    </citation>
    <scope>NUCLEOTIDE SEQUENCE [LARGE SCALE GENOMIC DNA]</scope>
    <source>
        <strain evidence="11 12">JEL478</strain>
    </source>
</reference>
<evidence type="ECO:0000256" key="10">
    <source>
        <dbReference type="SAM" id="MobiDB-lite"/>
    </source>
</evidence>
<accession>A0A139AKP8</accession>
<dbReference type="OrthoDB" id="17164at2759"/>
<evidence type="ECO:0000256" key="6">
    <source>
        <dbReference type="ARBA" id="ARBA00023125"/>
    </source>
</evidence>
<keyword evidence="7" id="KW-0496">Mitochondrion</keyword>
<evidence type="ECO:0000256" key="5">
    <source>
        <dbReference type="ARBA" id="ARBA00022946"/>
    </source>
</evidence>
<proteinExistence type="inferred from homology"/>
<feature type="compositionally biased region" description="Polar residues" evidence="10">
    <location>
        <begin position="36"/>
        <end position="52"/>
    </location>
</feature>
<organism evidence="11 12">
    <name type="scientific">Gonapodya prolifera (strain JEL478)</name>
    <name type="common">Monoblepharis prolifera</name>
    <dbReference type="NCBI Taxonomy" id="1344416"/>
    <lineage>
        <taxon>Eukaryota</taxon>
        <taxon>Fungi</taxon>
        <taxon>Fungi incertae sedis</taxon>
        <taxon>Chytridiomycota</taxon>
        <taxon>Chytridiomycota incertae sedis</taxon>
        <taxon>Monoblepharidomycetes</taxon>
        <taxon>Monoblepharidales</taxon>
        <taxon>Gonapodyaceae</taxon>
        <taxon>Gonapodya</taxon>
    </lineage>
</organism>
<evidence type="ECO:0000256" key="8">
    <source>
        <dbReference type="ARBA" id="ARBA00023204"/>
    </source>
</evidence>
<evidence type="ECO:0000313" key="11">
    <source>
        <dbReference type="EMBL" id="KXS17005.1"/>
    </source>
</evidence>
<keyword evidence="9" id="KW-1135">Mitochondrion nucleoid</keyword>
<dbReference type="InterPro" id="IPR009446">
    <property type="entry name" value="Mgm101"/>
</dbReference>
<dbReference type="EMBL" id="KQ965749">
    <property type="protein sequence ID" value="KXS17005.1"/>
    <property type="molecule type" value="Genomic_DNA"/>
</dbReference>
<keyword evidence="8" id="KW-0234">DNA repair</keyword>
<comment type="similarity">
    <text evidence="2">Belongs to the MGM101 family.</text>
</comment>
<sequence length="285" mass="32301">MHRRCLCTRTRLRIVSQTRCYAKPGGDSPWPGFTVSRPSRQNNVGQHTPQKPSRQDLESPPQSQKPKCRSTPSESPSTASPPLTPTPVPFGQLYQPASASFRTPFLDEILPQRPEWASVYATVAQQRFPKQVVEQLLRSWGDYDLSVREDTGWVYLREDRYESLLNSVFGYEGWLILPSGPPTLTSTIVSQPFALLCRQQFVATARGSFIPPIGTHVPPNPGTDPSVQRAMRYEALARCCKDLGVASELWDPAWVNNWRDRNCIKLWVNFDHQVQMSTGKRGRYV</sequence>
<dbReference type="GO" id="GO:0003697">
    <property type="term" value="F:single-stranded DNA binding"/>
    <property type="evidence" value="ECO:0007669"/>
    <property type="project" value="InterPro"/>
</dbReference>